<dbReference type="SUPFAM" id="SSF55729">
    <property type="entry name" value="Acyl-CoA N-acyltransferases (Nat)"/>
    <property type="match status" value="1"/>
</dbReference>
<dbReference type="PANTHER" id="PTHR43415">
    <property type="entry name" value="SPERMIDINE N(1)-ACETYLTRANSFERASE"/>
    <property type="match status" value="1"/>
</dbReference>
<evidence type="ECO:0000259" key="1">
    <source>
        <dbReference type="PROSITE" id="PS51186"/>
    </source>
</evidence>
<dbReference type="Pfam" id="PF13302">
    <property type="entry name" value="Acetyltransf_3"/>
    <property type="match status" value="1"/>
</dbReference>
<dbReference type="InterPro" id="IPR000182">
    <property type="entry name" value="GNAT_dom"/>
</dbReference>
<dbReference type="AlphaFoldDB" id="A0A160V704"/>
<evidence type="ECO:0000313" key="2">
    <source>
        <dbReference type="EMBL" id="CUV01606.1"/>
    </source>
</evidence>
<dbReference type="PANTHER" id="PTHR43415:SF3">
    <property type="entry name" value="GNAT-FAMILY ACETYLTRANSFERASE"/>
    <property type="match status" value="1"/>
</dbReference>
<sequence length="193" mass="22060">MFPEVTLVTPTREDIQRMADWLNDSEVNAVWYGVGDDGKALHTSYTPEAILAGGSEEWDRTFIDENRTIFSVYSGDGEHIGEGQLAIEWPLLEARIDLLIGRTDLWHHHYGTSALIGLLDHAFGPLALHRVWVDLPEYNKHGMVMAQHVGFVMEGHLRKTHRKNDEWYDSTVFGLLSDEYPRRRAKLMETAVT</sequence>
<feature type="domain" description="N-acetyltransferase" evidence="1">
    <location>
        <begin position="5"/>
        <end position="174"/>
    </location>
</feature>
<organism evidence="2">
    <name type="scientific">hydrothermal vent metagenome</name>
    <dbReference type="NCBI Taxonomy" id="652676"/>
    <lineage>
        <taxon>unclassified sequences</taxon>
        <taxon>metagenomes</taxon>
        <taxon>ecological metagenomes</taxon>
    </lineage>
</organism>
<gene>
    <name evidence="2" type="ORF">MGWOODY_Clf2602</name>
</gene>
<accession>A0A160V704</accession>
<name>A0A160V704_9ZZZZ</name>
<reference evidence="2" key="1">
    <citation type="submission" date="2015-10" db="EMBL/GenBank/DDBJ databases">
        <authorList>
            <person name="Gilbert D.G."/>
        </authorList>
    </citation>
    <scope>NUCLEOTIDE SEQUENCE</scope>
</reference>
<dbReference type="InterPro" id="IPR016181">
    <property type="entry name" value="Acyl_CoA_acyltransferase"/>
</dbReference>
<dbReference type="PROSITE" id="PS51186">
    <property type="entry name" value="GNAT"/>
    <property type="match status" value="1"/>
</dbReference>
<proteinExistence type="predicted"/>
<protein>
    <recommendedName>
        <fullName evidence="1">N-acetyltransferase domain-containing protein</fullName>
    </recommendedName>
</protein>
<dbReference type="EMBL" id="FAXA01000105">
    <property type="protein sequence ID" value="CUV01606.1"/>
    <property type="molecule type" value="Genomic_DNA"/>
</dbReference>
<dbReference type="GO" id="GO:0016747">
    <property type="term" value="F:acyltransferase activity, transferring groups other than amino-acyl groups"/>
    <property type="evidence" value="ECO:0007669"/>
    <property type="project" value="InterPro"/>
</dbReference>
<dbReference type="Gene3D" id="3.40.630.30">
    <property type="match status" value="1"/>
</dbReference>